<feature type="transmembrane region" description="Helical" evidence="1">
    <location>
        <begin position="52"/>
        <end position="69"/>
    </location>
</feature>
<keyword evidence="1" id="KW-0472">Membrane</keyword>
<keyword evidence="1" id="KW-1133">Transmembrane helix</keyword>
<gene>
    <name evidence="2" type="ORF">CBG09802</name>
    <name evidence="2" type="ORF">CBG_09802</name>
</gene>
<feature type="transmembrane region" description="Helical" evidence="1">
    <location>
        <begin position="12"/>
        <end position="32"/>
    </location>
</feature>
<reference evidence="2 3" key="2">
    <citation type="journal article" date="2011" name="PLoS Genet.">
        <title>Caenorhabditis briggsae recombinant inbred line genotypes reveal inter-strain incompatibility and the evolution of recombination.</title>
        <authorList>
            <person name="Ross J.A."/>
            <person name="Koboldt D.C."/>
            <person name="Staisch J.E."/>
            <person name="Chamberlin H.M."/>
            <person name="Gupta B.P."/>
            <person name="Miller R.D."/>
            <person name="Baird S.E."/>
            <person name="Haag E.S."/>
        </authorList>
    </citation>
    <scope>NUCLEOTIDE SEQUENCE [LARGE SCALE GENOMIC DNA]</scope>
    <source>
        <strain evidence="2 3">AF16</strain>
    </source>
</reference>
<keyword evidence="3" id="KW-1185">Reference proteome</keyword>
<evidence type="ECO:0000313" key="3">
    <source>
        <dbReference type="Proteomes" id="UP000008549"/>
    </source>
</evidence>
<accession>E3CU11</accession>
<evidence type="ECO:0000256" key="1">
    <source>
        <dbReference type="SAM" id="Phobius"/>
    </source>
</evidence>
<dbReference type="EMBL" id="HE601459">
    <property type="protein sequence ID" value="CBX33066.1"/>
    <property type="molecule type" value="Genomic_DNA"/>
</dbReference>
<name>E3CU11_CAEBR</name>
<reference evidence="2 3" key="1">
    <citation type="journal article" date="2003" name="PLoS Biol.">
        <title>The genome sequence of Caenorhabditis briggsae: a platform for comparative genomics.</title>
        <authorList>
            <person name="Stein L.D."/>
            <person name="Bao Z."/>
            <person name="Blasiar D."/>
            <person name="Blumenthal T."/>
            <person name="Brent M.R."/>
            <person name="Chen N."/>
            <person name="Chinwalla A."/>
            <person name="Clarke L."/>
            <person name="Clee C."/>
            <person name="Coghlan A."/>
            <person name="Coulson A."/>
            <person name="D'Eustachio P."/>
            <person name="Fitch D.H."/>
            <person name="Fulton L.A."/>
            <person name="Fulton R.E."/>
            <person name="Griffiths-Jones S."/>
            <person name="Harris T.W."/>
            <person name="Hillier L.W."/>
            <person name="Kamath R."/>
            <person name="Kuwabara P.E."/>
            <person name="Mardis E.R."/>
            <person name="Marra M.A."/>
            <person name="Miner T.L."/>
            <person name="Minx P."/>
            <person name="Mullikin J.C."/>
            <person name="Plumb R.W."/>
            <person name="Rogers J."/>
            <person name="Schein J.E."/>
            <person name="Sohrmann M."/>
            <person name="Spieth J."/>
            <person name="Stajich J.E."/>
            <person name="Wei C."/>
            <person name="Willey D."/>
            <person name="Wilson R.K."/>
            <person name="Durbin R."/>
            <person name="Waterston R.H."/>
        </authorList>
    </citation>
    <scope>NUCLEOTIDE SEQUENCE [LARGE SCALE GENOMIC DNA]</scope>
    <source>
        <strain evidence="2 3">AF16</strain>
    </source>
</reference>
<dbReference type="Proteomes" id="UP000008549">
    <property type="component" value="Unassembled WGS sequence"/>
</dbReference>
<dbReference type="AlphaFoldDB" id="E3CU11"/>
<dbReference type="GeneID" id="8583757"/>
<organism evidence="2 3">
    <name type="scientific">Caenorhabditis briggsae</name>
    <dbReference type="NCBI Taxonomy" id="6238"/>
    <lineage>
        <taxon>Eukaryota</taxon>
        <taxon>Metazoa</taxon>
        <taxon>Ecdysozoa</taxon>
        <taxon>Nematoda</taxon>
        <taxon>Chromadorea</taxon>
        <taxon>Rhabditida</taxon>
        <taxon>Rhabditina</taxon>
        <taxon>Rhabditomorpha</taxon>
        <taxon>Rhabditoidea</taxon>
        <taxon>Rhabditidae</taxon>
        <taxon>Peloderinae</taxon>
        <taxon>Caenorhabditis</taxon>
    </lineage>
</organism>
<sequence>MKKILCQIFNQFIFVLLLSLFFGSLDIFVSFSFPRNLPPKLHVFFELLDFPVLKYCIFFIFVPSSISSYK</sequence>
<dbReference type="HOGENOM" id="CLU_2760092_0_0_1"/>
<dbReference type="KEGG" id="cbr:CBG_09802"/>
<dbReference type="CTD" id="8583757"/>
<protein>
    <submittedName>
        <fullName evidence="2">Protein CBG09802</fullName>
    </submittedName>
</protein>
<dbReference type="RefSeq" id="XP_002641763.2">
    <property type="nucleotide sequence ID" value="XM_002641717.2"/>
</dbReference>
<keyword evidence="1" id="KW-0812">Transmembrane</keyword>
<dbReference type="InParanoid" id="E3CU11"/>
<evidence type="ECO:0000313" key="2">
    <source>
        <dbReference type="EMBL" id="CBX33066.1"/>
    </source>
</evidence>
<proteinExistence type="predicted"/>